<feature type="region of interest" description="Disordered" evidence="1">
    <location>
        <begin position="31"/>
        <end position="54"/>
    </location>
</feature>
<organism evidence="2 3">
    <name type="scientific">Proteus penneri</name>
    <dbReference type="NCBI Taxonomy" id="102862"/>
    <lineage>
        <taxon>Bacteria</taxon>
        <taxon>Pseudomonadati</taxon>
        <taxon>Pseudomonadota</taxon>
        <taxon>Gammaproteobacteria</taxon>
        <taxon>Enterobacterales</taxon>
        <taxon>Morganellaceae</taxon>
        <taxon>Proteus</taxon>
    </lineage>
</organism>
<reference evidence="3" key="1">
    <citation type="submission" date="2015-06" db="EMBL/GenBank/DDBJ databases">
        <authorList>
            <person name="Urmite Genomes"/>
        </authorList>
    </citation>
    <scope>NUCLEOTIDE SEQUENCE [LARGE SCALE GENOMIC DNA]</scope>
    <source>
        <strain evidence="3">CSUR P1867</strain>
    </source>
</reference>
<accession>A0A0G4Q5D1</accession>
<dbReference type="Proteomes" id="UP000183920">
    <property type="component" value="Unassembled WGS sequence"/>
</dbReference>
<evidence type="ECO:0000313" key="3">
    <source>
        <dbReference type="Proteomes" id="UP000183920"/>
    </source>
</evidence>
<gene>
    <name evidence="2" type="ORF">BN1804_01156</name>
</gene>
<dbReference type="EMBL" id="CVRY01000002">
    <property type="protein sequence ID" value="CRL60834.1"/>
    <property type="molecule type" value="Genomic_DNA"/>
</dbReference>
<sequence length="54" mass="5568">MLADFPPCSKVTGISFSAEALATTIANSYSPGKGQLIPPDGQAVLAHPGRSQLR</sequence>
<name>A0A0G4Q5D1_9GAMM</name>
<protein>
    <submittedName>
        <fullName evidence="2">Uncharacterized protein</fullName>
    </submittedName>
</protein>
<proteinExistence type="predicted"/>
<dbReference type="AlphaFoldDB" id="A0A0G4Q5D1"/>
<evidence type="ECO:0000256" key="1">
    <source>
        <dbReference type="SAM" id="MobiDB-lite"/>
    </source>
</evidence>
<evidence type="ECO:0000313" key="2">
    <source>
        <dbReference type="EMBL" id="CRL60834.1"/>
    </source>
</evidence>